<dbReference type="Pfam" id="PF25271">
    <property type="entry name" value="DUF7868"/>
    <property type="match status" value="1"/>
</dbReference>
<name>A0ABQ6I4A2_9MICO</name>
<feature type="domain" description="DUF7868" evidence="1">
    <location>
        <begin position="11"/>
        <end position="147"/>
    </location>
</feature>
<gene>
    <name evidence="2" type="ORF">GCM10025864_25680</name>
</gene>
<dbReference type="EMBL" id="BSUK01000001">
    <property type="protein sequence ID" value="GMA24809.1"/>
    <property type="molecule type" value="Genomic_DNA"/>
</dbReference>
<evidence type="ECO:0000259" key="1">
    <source>
        <dbReference type="Pfam" id="PF25271"/>
    </source>
</evidence>
<evidence type="ECO:0000313" key="3">
    <source>
        <dbReference type="Proteomes" id="UP001157091"/>
    </source>
</evidence>
<dbReference type="InterPro" id="IPR057190">
    <property type="entry name" value="DUF7868"/>
</dbReference>
<sequence length="155" mass="15931">MLEPGGGQDVVRLEPTVEAVAARLDGGVGSIVQPGDRLFLNLEGLRANEDAIVLDVYVGLPVGAVPADHPELLAGSIGLFGTQAATDPDGPHGGRGLTHVLDVTDVVAGLRRSDALDPRALTVTIVPMTPLEPGDDVSVSRISVFREAPRAGDAS</sequence>
<proteinExistence type="predicted"/>
<accession>A0ABQ6I4A2</accession>
<evidence type="ECO:0000313" key="2">
    <source>
        <dbReference type="EMBL" id="GMA24809.1"/>
    </source>
</evidence>
<dbReference type="Proteomes" id="UP001157091">
    <property type="component" value="Unassembled WGS sequence"/>
</dbReference>
<protein>
    <recommendedName>
        <fullName evidence="1">DUF7868 domain-containing protein</fullName>
    </recommendedName>
</protein>
<organism evidence="2 3">
    <name type="scientific">Luteimicrobium album</name>
    <dbReference type="NCBI Taxonomy" id="1054550"/>
    <lineage>
        <taxon>Bacteria</taxon>
        <taxon>Bacillati</taxon>
        <taxon>Actinomycetota</taxon>
        <taxon>Actinomycetes</taxon>
        <taxon>Micrococcales</taxon>
        <taxon>Luteimicrobium</taxon>
    </lineage>
</organism>
<reference evidence="3" key="1">
    <citation type="journal article" date="2019" name="Int. J. Syst. Evol. Microbiol.">
        <title>The Global Catalogue of Microorganisms (GCM) 10K type strain sequencing project: providing services to taxonomists for standard genome sequencing and annotation.</title>
        <authorList>
            <consortium name="The Broad Institute Genomics Platform"/>
            <consortium name="The Broad Institute Genome Sequencing Center for Infectious Disease"/>
            <person name="Wu L."/>
            <person name="Ma J."/>
        </authorList>
    </citation>
    <scope>NUCLEOTIDE SEQUENCE [LARGE SCALE GENOMIC DNA]</scope>
    <source>
        <strain evidence="3">NBRC 106348</strain>
    </source>
</reference>
<comment type="caution">
    <text evidence="2">The sequence shown here is derived from an EMBL/GenBank/DDBJ whole genome shotgun (WGS) entry which is preliminary data.</text>
</comment>
<keyword evidence="3" id="KW-1185">Reference proteome</keyword>